<evidence type="ECO:0000313" key="1">
    <source>
        <dbReference type="EMBL" id="TWI97625.1"/>
    </source>
</evidence>
<evidence type="ECO:0000313" key="2">
    <source>
        <dbReference type="Proteomes" id="UP000317010"/>
    </source>
</evidence>
<accession>A0A562TVP5</accession>
<dbReference type="EMBL" id="VLLI01000010">
    <property type="protein sequence ID" value="TWI97625.1"/>
    <property type="molecule type" value="Genomic_DNA"/>
</dbReference>
<keyword evidence="2" id="KW-1185">Reference proteome</keyword>
<organism evidence="1 2">
    <name type="scientific">Mucilaginibacter frigoritolerans</name>
    <dbReference type="NCBI Taxonomy" id="652788"/>
    <lineage>
        <taxon>Bacteria</taxon>
        <taxon>Pseudomonadati</taxon>
        <taxon>Bacteroidota</taxon>
        <taxon>Sphingobacteriia</taxon>
        <taxon>Sphingobacteriales</taxon>
        <taxon>Sphingobacteriaceae</taxon>
        <taxon>Mucilaginibacter</taxon>
    </lineage>
</organism>
<comment type="caution">
    <text evidence="1">The sequence shown here is derived from an EMBL/GenBank/DDBJ whole genome shotgun (WGS) entry which is preliminary data.</text>
</comment>
<name>A0A562TVP5_9SPHI</name>
<dbReference type="AlphaFoldDB" id="A0A562TVP5"/>
<sequence>MFRLSCWQSPVKRRLTGLKTLKFQEFLLNRQCGYYGRLHQATPCALEYRVVLIRRKIAINTQEVDVVKVFRKCLFVVFRNLVINGSGMSKLIAGSNNILHTLFSILKQCTFTPNGNITGKGNQNSP</sequence>
<dbReference type="Proteomes" id="UP000317010">
    <property type="component" value="Unassembled WGS sequence"/>
</dbReference>
<protein>
    <submittedName>
        <fullName evidence="1">Uncharacterized protein</fullName>
    </submittedName>
</protein>
<proteinExistence type="predicted"/>
<reference evidence="1 2" key="1">
    <citation type="submission" date="2019-07" db="EMBL/GenBank/DDBJ databases">
        <title>Genomic Encyclopedia of Archaeal and Bacterial Type Strains, Phase II (KMG-II): from individual species to whole genera.</title>
        <authorList>
            <person name="Goeker M."/>
        </authorList>
    </citation>
    <scope>NUCLEOTIDE SEQUENCE [LARGE SCALE GENOMIC DNA]</scope>
    <source>
        <strain evidence="1 2">ATCC BAA-1854</strain>
    </source>
</reference>
<gene>
    <name evidence="1" type="ORF">JN11_03447</name>
</gene>